<evidence type="ECO:0000313" key="14">
    <source>
        <dbReference type="Proteomes" id="UP000095023"/>
    </source>
</evidence>
<dbReference type="AlphaFoldDB" id="A0A1E4THN8"/>
<gene>
    <name evidence="13" type="ORF">CANCADRAFT_25521</name>
</gene>
<evidence type="ECO:0000256" key="8">
    <source>
        <dbReference type="ARBA" id="ARBA00078403"/>
    </source>
</evidence>
<keyword evidence="14" id="KW-1185">Reference proteome</keyword>
<dbReference type="InterPro" id="IPR002498">
    <property type="entry name" value="PInositol-4-P-4/5-kinase_core"/>
</dbReference>
<dbReference type="Pfam" id="PF01504">
    <property type="entry name" value="PIP5K"/>
    <property type="match status" value="1"/>
</dbReference>
<dbReference type="InterPro" id="IPR027483">
    <property type="entry name" value="PInositol-4-P-4/5-kinase_C_sf"/>
</dbReference>
<keyword evidence="4 11" id="KW-0808">Transferase</keyword>
<evidence type="ECO:0000256" key="6">
    <source>
        <dbReference type="ARBA" id="ARBA00022777"/>
    </source>
</evidence>
<evidence type="ECO:0000256" key="10">
    <source>
        <dbReference type="ARBA" id="ARBA00082306"/>
    </source>
</evidence>
<dbReference type="PROSITE" id="PS51455">
    <property type="entry name" value="PIPK"/>
    <property type="match status" value="1"/>
</dbReference>
<evidence type="ECO:0000256" key="11">
    <source>
        <dbReference type="PROSITE-ProRule" id="PRU00781"/>
    </source>
</evidence>
<dbReference type="OrthoDB" id="20783at2759"/>
<feature type="domain" description="PIPK" evidence="12">
    <location>
        <begin position="41"/>
        <end position="443"/>
    </location>
</feature>
<reference evidence="14" key="1">
    <citation type="submission" date="2016-02" db="EMBL/GenBank/DDBJ databases">
        <title>Comparative genomics of biotechnologically important yeasts.</title>
        <authorList>
            <consortium name="DOE Joint Genome Institute"/>
            <person name="Riley R."/>
            <person name="Haridas S."/>
            <person name="Wolfe K.H."/>
            <person name="Lopes M.R."/>
            <person name="Hittinger C.T."/>
            <person name="Goker M."/>
            <person name="Salamov A."/>
            <person name="Wisecaver J."/>
            <person name="Long T.M."/>
            <person name="Aerts A.L."/>
            <person name="Barry K."/>
            <person name="Choi C."/>
            <person name="Clum A."/>
            <person name="Coughlan A.Y."/>
            <person name="Deshpande S."/>
            <person name="Douglass A.P."/>
            <person name="Hanson S.J."/>
            <person name="Klenk H.-P."/>
            <person name="Labutti K."/>
            <person name="Lapidus A."/>
            <person name="Lindquist E."/>
            <person name="Lipzen A."/>
            <person name="Meier-Kolthoff J.P."/>
            <person name="Ohm R.A."/>
            <person name="Otillar R.P."/>
            <person name="Pangilinan J."/>
            <person name="Peng Y."/>
            <person name="Rokas A."/>
            <person name="Rosa C.A."/>
            <person name="Scheuner C."/>
            <person name="Sibirny A.A."/>
            <person name="Slot J.C."/>
            <person name="Stielow J.B."/>
            <person name="Sun H."/>
            <person name="Kurtzman C.P."/>
            <person name="Blackwell M."/>
            <person name="Jeffries T.W."/>
            <person name="Grigoriev I.V."/>
        </authorList>
    </citation>
    <scope>NUCLEOTIDE SEQUENCE [LARGE SCALE GENOMIC DNA]</scope>
    <source>
        <strain evidence="14">NRRL Y-17796</strain>
    </source>
</reference>
<evidence type="ECO:0000256" key="1">
    <source>
        <dbReference type="ARBA" id="ARBA00000444"/>
    </source>
</evidence>
<dbReference type="CDD" id="cd17303">
    <property type="entry name" value="PIPKc_PIP5K_yeast_like"/>
    <property type="match status" value="1"/>
</dbReference>
<protein>
    <recommendedName>
        <fullName evidence="2">1-phosphatidylinositol-4-phosphate 5-kinase</fullName>
        <ecNumber evidence="2">2.7.1.68</ecNumber>
    </recommendedName>
    <alternativeName>
        <fullName evidence="10">1-phosphatidylinositol 4-phosphate kinase</fullName>
    </alternativeName>
    <alternativeName>
        <fullName evidence="8">Diphosphoinositide kinase</fullName>
    </alternativeName>
    <alternativeName>
        <fullName evidence="9">PIP5K</fullName>
    </alternativeName>
</protein>
<dbReference type="GO" id="GO:0005634">
    <property type="term" value="C:nucleus"/>
    <property type="evidence" value="ECO:0007669"/>
    <property type="project" value="EnsemblFungi"/>
</dbReference>
<dbReference type="GO" id="GO:0032266">
    <property type="term" value="F:phosphatidylinositol-3-phosphate binding"/>
    <property type="evidence" value="ECO:0007669"/>
    <property type="project" value="EnsemblFungi"/>
</dbReference>
<dbReference type="Gene3D" id="3.30.810.10">
    <property type="entry name" value="2-Layer Sandwich"/>
    <property type="match status" value="1"/>
</dbReference>
<dbReference type="GO" id="GO:0016308">
    <property type="term" value="F:1-phosphatidylinositol-4-phosphate 5-kinase activity"/>
    <property type="evidence" value="ECO:0007669"/>
    <property type="project" value="UniProtKB-EC"/>
</dbReference>
<dbReference type="SMART" id="SM00330">
    <property type="entry name" value="PIPKc"/>
    <property type="match status" value="1"/>
</dbReference>
<evidence type="ECO:0000256" key="9">
    <source>
        <dbReference type="ARBA" id="ARBA00080374"/>
    </source>
</evidence>
<dbReference type="Proteomes" id="UP000095023">
    <property type="component" value="Unassembled WGS sequence"/>
</dbReference>
<dbReference type="GO" id="GO:0031321">
    <property type="term" value="P:ascospore-type prospore assembly"/>
    <property type="evidence" value="ECO:0007669"/>
    <property type="project" value="EnsemblFungi"/>
</dbReference>
<dbReference type="EC" id="2.7.1.68" evidence="2"/>
<evidence type="ECO:0000256" key="2">
    <source>
        <dbReference type="ARBA" id="ARBA00012172"/>
    </source>
</evidence>
<dbReference type="GO" id="GO:0046854">
    <property type="term" value="P:phosphatidylinositol phosphate biosynthetic process"/>
    <property type="evidence" value="ECO:0007669"/>
    <property type="project" value="EnsemblFungi"/>
</dbReference>
<dbReference type="InterPro" id="IPR023610">
    <property type="entry name" value="PInositol-4/5-P-5/4-kinase"/>
</dbReference>
<comment type="catalytic activity">
    <reaction evidence="1">
        <text>a 1,2-diacyl-sn-glycero-3-phospho-(1D-myo-inositol 4-phosphate) + ATP = a 1,2-diacyl-sn-glycero-3-phospho-(1D-myo-inositol-4,5-bisphosphate) + ADP + H(+)</text>
        <dbReference type="Rhea" id="RHEA:14425"/>
        <dbReference type="ChEBI" id="CHEBI:15378"/>
        <dbReference type="ChEBI" id="CHEBI:30616"/>
        <dbReference type="ChEBI" id="CHEBI:58178"/>
        <dbReference type="ChEBI" id="CHEBI:58456"/>
        <dbReference type="ChEBI" id="CHEBI:456216"/>
        <dbReference type="EC" id="2.7.1.68"/>
    </reaction>
</comment>
<evidence type="ECO:0000256" key="3">
    <source>
        <dbReference type="ARBA" id="ARBA00022553"/>
    </source>
</evidence>
<keyword evidence="7 11" id="KW-0067">ATP-binding</keyword>
<dbReference type="Gene3D" id="3.30.800.10">
    <property type="entry name" value="Phosphatidylinositol Phosphate Kinase II Beta"/>
    <property type="match status" value="1"/>
</dbReference>
<dbReference type="SUPFAM" id="SSF56104">
    <property type="entry name" value="SAICAR synthase-like"/>
    <property type="match status" value="1"/>
</dbReference>
<name>A0A1E4THN8_9ASCO</name>
<evidence type="ECO:0000313" key="13">
    <source>
        <dbReference type="EMBL" id="ODV91188.1"/>
    </source>
</evidence>
<dbReference type="GO" id="GO:0005524">
    <property type="term" value="F:ATP binding"/>
    <property type="evidence" value="ECO:0007669"/>
    <property type="project" value="UniProtKB-UniRule"/>
</dbReference>
<organism evidence="13 14">
    <name type="scientific">Tortispora caseinolytica NRRL Y-17796</name>
    <dbReference type="NCBI Taxonomy" id="767744"/>
    <lineage>
        <taxon>Eukaryota</taxon>
        <taxon>Fungi</taxon>
        <taxon>Dikarya</taxon>
        <taxon>Ascomycota</taxon>
        <taxon>Saccharomycotina</taxon>
        <taxon>Trigonopsidomycetes</taxon>
        <taxon>Trigonopsidales</taxon>
        <taxon>Trigonopsidaceae</taxon>
        <taxon>Tortispora</taxon>
    </lineage>
</organism>
<accession>A0A1E4THN8</accession>
<keyword evidence="3" id="KW-0597">Phosphoprotein</keyword>
<dbReference type="GO" id="GO:0005886">
    <property type="term" value="C:plasma membrane"/>
    <property type="evidence" value="ECO:0007669"/>
    <property type="project" value="EnsemblFungi"/>
</dbReference>
<dbReference type="InterPro" id="IPR027484">
    <property type="entry name" value="PInositol-4-P-5-kinase_N"/>
</dbReference>
<dbReference type="EMBL" id="KV453842">
    <property type="protein sequence ID" value="ODV91188.1"/>
    <property type="molecule type" value="Genomic_DNA"/>
</dbReference>
<dbReference type="PANTHER" id="PTHR23086">
    <property type="entry name" value="PHOSPHATIDYLINOSITOL-4-PHOSPHATE 5-KINASE"/>
    <property type="match status" value="1"/>
</dbReference>
<dbReference type="FunFam" id="3.30.800.10:FF:000009">
    <property type="entry name" value="Phosphatidylinositol 4-phosphate 5-kinase its3"/>
    <property type="match status" value="1"/>
</dbReference>
<proteinExistence type="predicted"/>
<evidence type="ECO:0000256" key="4">
    <source>
        <dbReference type="ARBA" id="ARBA00022679"/>
    </source>
</evidence>
<keyword evidence="6 11" id="KW-0418">Kinase</keyword>
<evidence type="ECO:0000256" key="7">
    <source>
        <dbReference type="ARBA" id="ARBA00022840"/>
    </source>
</evidence>
<dbReference type="PANTHER" id="PTHR23086:SF8">
    <property type="entry name" value="PHOSPHATIDYLINOSITOL 5-PHOSPHATE 4-KINASE, ISOFORM A"/>
    <property type="match status" value="1"/>
</dbReference>
<dbReference type="GO" id="GO:0030866">
    <property type="term" value="P:cortical actin cytoskeleton organization"/>
    <property type="evidence" value="ECO:0007669"/>
    <property type="project" value="EnsemblFungi"/>
</dbReference>
<sequence>MSPTAARRTAAAFRKDRARRYREAAENDQVLVGTKVAEGHANYAMAYNMLTGIRVAVSRCNAKMPKPIQSSDFKTSVKLAFDVSGNEPTPSTKYDFKFKDYAPEVFRSLRILFHVDPADYLVSLTAQYIVSELGSPGKSGSFLYFSRDYRFIIKTIHKAEHKLLRNILKDYYYHVEANPNTLISQFYGLHRVKLPYGRRVYFIVMNNLFPPNRDIHVTYDLKGSTAGRFLNTAKTKTQKGEPIKGSQVRKDLNWIHDHRRINLGPSKRQLFLSQLECDISLLKRLGIMDYSLLIGIHDLTRGNSENIRNSTLKVFQPELSESDLITTDTKERKLQSAYLRHKLKHTSPKALVESSAILPLTVPADKKKFLFYADDGGFIATDENDMPLNELYFLGVIDCLTKYGFRKRMETLIRGMGKNRHEISAVPAVEYGNRFMAFIRRISGTLPADKST</sequence>
<dbReference type="GO" id="GO:0070273">
    <property type="term" value="F:phosphatidylinositol-4-phosphate binding"/>
    <property type="evidence" value="ECO:0007669"/>
    <property type="project" value="EnsemblFungi"/>
</dbReference>
<evidence type="ECO:0000256" key="5">
    <source>
        <dbReference type="ARBA" id="ARBA00022741"/>
    </source>
</evidence>
<keyword evidence="5 11" id="KW-0547">Nucleotide-binding</keyword>
<evidence type="ECO:0000259" key="12">
    <source>
        <dbReference type="PROSITE" id="PS51455"/>
    </source>
</evidence>